<dbReference type="KEGG" id="mthr:MSTHT_0694"/>
<dbReference type="GO" id="GO:0015171">
    <property type="term" value="F:amino acid transmembrane transporter activity"/>
    <property type="evidence" value="ECO:0007669"/>
    <property type="project" value="TreeGrafter"/>
</dbReference>
<sequence length="211" mass="22865">MSNLIEQQQLIYFIAASVTLTLLPGPDILFVLTQSISQGKRAGIVTASGLCTGVFVHTTAAALGISALVYKSALAFEIIKYAGAAYLLYLAWQALRENGELISSAPVRETSAAALYRRGIFMNVLNPKVALFFLAFLPQFVNIDSGNIPVQMIFLGIIFMVQAWLIFSAISVFAGSIGEKIIQKPGIGRYINWGKTGIFTFIGIKLALSHK</sequence>
<feature type="transmembrane region" description="Helical" evidence="6">
    <location>
        <begin position="153"/>
        <end position="178"/>
    </location>
</feature>
<feature type="transmembrane region" description="Helical" evidence="6">
    <location>
        <begin position="44"/>
        <end position="67"/>
    </location>
</feature>
<feature type="transmembrane region" description="Helical" evidence="6">
    <location>
        <begin position="12"/>
        <end position="32"/>
    </location>
</feature>
<dbReference type="PATRIC" id="fig|523844.20.peg.887"/>
<dbReference type="InterPro" id="IPR001123">
    <property type="entry name" value="LeuE-type"/>
</dbReference>
<dbReference type="GO" id="GO:0005886">
    <property type="term" value="C:plasma membrane"/>
    <property type="evidence" value="ECO:0007669"/>
    <property type="project" value="UniProtKB-SubCell"/>
</dbReference>
<dbReference type="HOGENOM" id="CLU_079569_3_2_2"/>
<feature type="transmembrane region" description="Helical" evidence="6">
    <location>
        <begin position="120"/>
        <end position="141"/>
    </location>
</feature>
<proteinExistence type="predicted"/>
<evidence type="ECO:0000256" key="2">
    <source>
        <dbReference type="ARBA" id="ARBA00022475"/>
    </source>
</evidence>
<dbReference type="EMBL" id="CP009501">
    <property type="protein sequence ID" value="AKB12452.1"/>
    <property type="molecule type" value="Genomic_DNA"/>
</dbReference>
<dbReference type="STRING" id="523844.MSTHT_0694"/>
<keyword evidence="2" id="KW-1003">Cell membrane</keyword>
<dbReference type="AlphaFoldDB" id="A0A0E3NAM1"/>
<dbReference type="OrthoDB" id="202606at2157"/>
<evidence type="ECO:0000313" key="7">
    <source>
        <dbReference type="EMBL" id="AKB12452.1"/>
    </source>
</evidence>
<evidence type="ECO:0000256" key="3">
    <source>
        <dbReference type="ARBA" id="ARBA00022692"/>
    </source>
</evidence>
<gene>
    <name evidence="7" type="ORF">MSTHT_0694</name>
</gene>
<name>A0A0E3NAM1_METTT</name>
<protein>
    <recommendedName>
        <fullName evidence="9">Threonine/homoserine/homoserine lactone efflux protein</fullName>
    </recommendedName>
</protein>
<dbReference type="RefSeq" id="WP_048166614.1">
    <property type="nucleotide sequence ID" value="NZ_CP009501.1"/>
</dbReference>
<dbReference type="PIRSF" id="PIRSF006324">
    <property type="entry name" value="LeuE"/>
    <property type="match status" value="1"/>
</dbReference>
<accession>A0A0E3NAM1</accession>
<dbReference type="PANTHER" id="PTHR30086">
    <property type="entry name" value="ARGININE EXPORTER PROTEIN ARGO"/>
    <property type="match status" value="1"/>
</dbReference>
<evidence type="ECO:0000256" key="6">
    <source>
        <dbReference type="SAM" id="Phobius"/>
    </source>
</evidence>
<dbReference type="Pfam" id="PF01810">
    <property type="entry name" value="LysE"/>
    <property type="match status" value="1"/>
</dbReference>
<reference evidence="7 8" key="1">
    <citation type="submission" date="2014-07" db="EMBL/GenBank/DDBJ databases">
        <title>Methanogenic archaea and the global carbon cycle.</title>
        <authorList>
            <person name="Henriksen J.R."/>
            <person name="Luke J."/>
            <person name="Reinhart S."/>
            <person name="Benedict M.N."/>
            <person name="Youngblut N.D."/>
            <person name="Metcalf M.E."/>
            <person name="Whitaker R.J."/>
            <person name="Metcalf W.W."/>
        </authorList>
    </citation>
    <scope>NUCLEOTIDE SEQUENCE [LARGE SCALE GENOMIC DNA]</scope>
    <source>
        <strain evidence="8">ATCC 43570 / DSM 1825 / OCM 12 / VKM B-1830 / TM-1</strain>
    </source>
</reference>
<evidence type="ECO:0008006" key="9">
    <source>
        <dbReference type="Google" id="ProtNLM"/>
    </source>
</evidence>
<evidence type="ECO:0000256" key="5">
    <source>
        <dbReference type="ARBA" id="ARBA00023136"/>
    </source>
</evidence>
<feature type="transmembrane region" description="Helical" evidence="6">
    <location>
        <begin position="73"/>
        <end position="92"/>
    </location>
</feature>
<evidence type="ECO:0000256" key="4">
    <source>
        <dbReference type="ARBA" id="ARBA00022989"/>
    </source>
</evidence>
<keyword evidence="5 6" id="KW-0472">Membrane</keyword>
<evidence type="ECO:0000313" key="8">
    <source>
        <dbReference type="Proteomes" id="UP000066529"/>
    </source>
</evidence>
<dbReference type="PANTHER" id="PTHR30086:SF20">
    <property type="entry name" value="ARGININE EXPORTER PROTEIN ARGO-RELATED"/>
    <property type="match status" value="1"/>
</dbReference>
<dbReference type="GeneID" id="41601280"/>
<organism evidence="7 8">
    <name type="scientific">Methanosarcina thermophila (strain ATCC 43570 / DSM 1825 / OCM 12 / VKM B-1830 / TM-1)</name>
    <dbReference type="NCBI Taxonomy" id="523844"/>
    <lineage>
        <taxon>Archaea</taxon>
        <taxon>Methanobacteriati</taxon>
        <taxon>Methanobacteriota</taxon>
        <taxon>Stenosarchaea group</taxon>
        <taxon>Methanomicrobia</taxon>
        <taxon>Methanosarcinales</taxon>
        <taxon>Methanosarcinaceae</taxon>
        <taxon>Methanosarcina</taxon>
    </lineage>
</organism>
<keyword evidence="4 6" id="KW-1133">Transmembrane helix</keyword>
<dbReference type="Proteomes" id="UP000066529">
    <property type="component" value="Chromosome"/>
</dbReference>
<evidence type="ECO:0000256" key="1">
    <source>
        <dbReference type="ARBA" id="ARBA00004651"/>
    </source>
</evidence>
<keyword evidence="3 6" id="KW-0812">Transmembrane</keyword>
<comment type="subcellular location">
    <subcellularLocation>
        <location evidence="1">Cell membrane</location>
        <topology evidence="1">Multi-pass membrane protein</topology>
    </subcellularLocation>
</comment>